<reference evidence="3" key="1">
    <citation type="journal article" date="2017" name="bioRxiv">
        <title>Comparative analysis of the genomes of Stylophora pistillata and Acropora digitifera provides evidence for extensive differences between species of corals.</title>
        <authorList>
            <person name="Voolstra C.R."/>
            <person name="Li Y."/>
            <person name="Liew Y.J."/>
            <person name="Baumgarten S."/>
            <person name="Zoccola D."/>
            <person name="Flot J.-F."/>
            <person name="Tambutte S."/>
            <person name="Allemand D."/>
            <person name="Aranda M."/>
        </authorList>
    </citation>
    <scope>NUCLEOTIDE SEQUENCE [LARGE SCALE GENOMIC DNA]</scope>
</reference>
<organism evidence="2 3">
    <name type="scientific">Stylophora pistillata</name>
    <name type="common">Smooth cauliflower coral</name>
    <dbReference type="NCBI Taxonomy" id="50429"/>
    <lineage>
        <taxon>Eukaryota</taxon>
        <taxon>Metazoa</taxon>
        <taxon>Cnidaria</taxon>
        <taxon>Anthozoa</taxon>
        <taxon>Hexacorallia</taxon>
        <taxon>Scleractinia</taxon>
        <taxon>Astrocoeniina</taxon>
        <taxon>Pocilloporidae</taxon>
        <taxon>Stylophora</taxon>
    </lineage>
</organism>
<gene>
    <name evidence="2" type="ORF">AWC38_SpisGene8193</name>
</gene>
<protein>
    <submittedName>
        <fullName evidence="2">Uncharacterized protein</fullName>
    </submittedName>
</protein>
<keyword evidence="1" id="KW-1133">Transmembrane helix</keyword>
<keyword evidence="1" id="KW-0472">Membrane</keyword>
<feature type="transmembrane region" description="Helical" evidence="1">
    <location>
        <begin position="244"/>
        <end position="267"/>
    </location>
</feature>
<proteinExistence type="predicted"/>
<accession>A0A2B4SE69</accession>
<dbReference type="AlphaFoldDB" id="A0A2B4SE69"/>
<feature type="transmembrane region" description="Helical" evidence="1">
    <location>
        <begin position="204"/>
        <end position="223"/>
    </location>
</feature>
<feature type="transmembrane region" description="Helical" evidence="1">
    <location>
        <begin position="150"/>
        <end position="169"/>
    </location>
</feature>
<evidence type="ECO:0000256" key="1">
    <source>
        <dbReference type="SAM" id="Phobius"/>
    </source>
</evidence>
<sequence>MASFTLEGLFAYLTETFTAGVIQSYQGQGFLEDAPLIQGIDPLEDFKNFDNADNDTIFQEYASPPGDDSKMGWKRSRPRRWWMSLWKAVKCVFFIQIVGGLALGLLALLILVLDFNSVDLCYDRQLHGHWNSLPNKIQAIIVSAETVEAYASQMSPFLLIITMFGWPLVKRLNLLILNLLGAFFDTCYRVCLAVFGIYRKSWMSFPLNALFFIMVLMNSVLVGREIAKNTVGERSRKVRKVLRVSSILSAQLAFGIPIAFVLVDVLIPLYGRQDETYRAVIAGALPLFTAVPKVILRLAAQRIDFLHPGDSHVLLGVLYMTFAIVFRVIQAELTSLRLFIALSFVHGAVDLLERLTIVVRDYLWYFIYKKCKGDANAEEALGADNFRTPRGMRFIADMSIQMILGESTALITAVGFIQLYSFIASVEEEMAQAYARGFDFDFRDTLLLHKSFVLCCEGQAFFCCQNASF</sequence>
<feature type="transmembrane region" description="Helical" evidence="1">
    <location>
        <begin position="279"/>
        <end position="300"/>
    </location>
</feature>
<dbReference type="OrthoDB" id="5983751at2759"/>
<feature type="transmembrane region" description="Helical" evidence="1">
    <location>
        <begin position="176"/>
        <end position="198"/>
    </location>
</feature>
<evidence type="ECO:0000313" key="2">
    <source>
        <dbReference type="EMBL" id="PFX27120.1"/>
    </source>
</evidence>
<comment type="caution">
    <text evidence="2">The sequence shown here is derived from an EMBL/GenBank/DDBJ whole genome shotgun (WGS) entry which is preliminary data.</text>
</comment>
<keyword evidence="1" id="KW-0812">Transmembrane</keyword>
<evidence type="ECO:0000313" key="3">
    <source>
        <dbReference type="Proteomes" id="UP000225706"/>
    </source>
</evidence>
<dbReference type="EMBL" id="LSMT01000110">
    <property type="protein sequence ID" value="PFX27120.1"/>
    <property type="molecule type" value="Genomic_DNA"/>
</dbReference>
<keyword evidence="3" id="KW-1185">Reference proteome</keyword>
<dbReference type="Proteomes" id="UP000225706">
    <property type="component" value="Unassembled WGS sequence"/>
</dbReference>
<feature type="transmembrane region" description="Helical" evidence="1">
    <location>
        <begin position="85"/>
        <end position="113"/>
    </location>
</feature>
<feature type="transmembrane region" description="Helical" evidence="1">
    <location>
        <begin position="312"/>
        <end position="329"/>
    </location>
</feature>
<name>A0A2B4SE69_STYPI</name>